<evidence type="ECO:0000313" key="4">
    <source>
        <dbReference type="Proteomes" id="UP000774617"/>
    </source>
</evidence>
<dbReference type="InterPro" id="IPR016197">
    <property type="entry name" value="Chromo-like_dom_sf"/>
</dbReference>
<name>A0ABQ8FSE6_9PEZI</name>
<dbReference type="SUPFAM" id="SSF54160">
    <property type="entry name" value="Chromo domain-like"/>
    <property type="match status" value="1"/>
</dbReference>
<comment type="subunit">
    <text evidence="1">Component of the NuA4 histone acetyltransferase complex.</text>
</comment>
<sequence length="139" mass="16025">MPSIVILSQHCDVLNQRQLTYSLINVNQRQLLLGYGLATQRQRGPSLIDVALFPTLRQRRGRGKYLEYHVRFKGYDDEPGEWVREDMITQEAKDEYDAKHPRPSLPKDAPKETLAAPIPEQPAKRKRGRPRKNPLPSQA</sequence>
<reference evidence="3 4" key="1">
    <citation type="journal article" date="2021" name="Nat. Commun.">
        <title>Genetic determinants of endophytism in the Arabidopsis root mycobiome.</title>
        <authorList>
            <person name="Mesny F."/>
            <person name="Miyauchi S."/>
            <person name="Thiergart T."/>
            <person name="Pickel B."/>
            <person name="Atanasova L."/>
            <person name="Karlsson M."/>
            <person name="Huettel B."/>
            <person name="Barry K.W."/>
            <person name="Haridas S."/>
            <person name="Chen C."/>
            <person name="Bauer D."/>
            <person name="Andreopoulos W."/>
            <person name="Pangilinan J."/>
            <person name="LaButti K."/>
            <person name="Riley R."/>
            <person name="Lipzen A."/>
            <person name="Clum A."/>
            <person name="Drula E."/>
            <person name="Henrissat B."/>
            <person name="Kohler A."/>
            <person name="Grigoriev I.V."/>
            <person name="Martin F.M."/>
            <person name="Hacquard S."/>
        </authorList>
    </citation>
    <scope>NUCLEOTIDE SEQUENCE [LARGE SCALE GENOMIC DNA]</scope>
    <source>
        <strain evidence="3 4">MPI-SDFR-AT-0080</strain>
    </source>
</reference>
<gene>
    <name evidence="3" type="ORF">B0J12DRAFT_746459</name>
</gene>
<protein>
    <recommendedName>
        <fullName evidence="5">Chromo domain-containing protein</fullName>
    </recommendedName>
</protein>
<feature type="compositionally biased region" description="Basic and acidic residues" evidence="2">
    <location>
        <begin position="86"/>
        <end position="100"/>
    </location>
</feature>
<dbReference type="Proteomes" id="UP000774617">
    <property type="component" value="Unassembled WGS sequence"/>
</dbReference>
<comment type="caution">
    <text evidence="3">The sequence shown here is derived from an EMBL/GenBank/DDBJ whole genome shotgun (WGS) entry which is preliminary data.</text>
</comment>
<organism evidence="3 4">
    <name type="scientific">Macrophomina phaseolina</name>
    <dbReference type="NCBI Taxonomy" id="35725"/>
    <lineage>
        <taxon>Eukaryota</taxon>
        <taxon>Fungi</taxon>
        <taxon>Dikarya</taxon>
        <taxon>Ascomycota</taxon>
        <taxon>Pezizomycotina</taxon>
        <taxon>Dothideomycetes</taxon>
        <taxon>Dothideomycetes incertae sedis</taxon>
        <taxon>Botryosphaeriales</taxon>
        <taxon>Botryosphaeriaceae</taxon>
        <taxon>Macrophomina</taxon>
    </lineage>
</organism>
<evidence type="ECO:0000256" key="1">
    <source>
        <dbReference type="ARBA" id="ARBA00011353"/>
    </source>
</evidence>
<evidence type="ECO:0008006" key="5">
    <source>
        <dbReference type="Google" id="ProtNLM"/>
    </source>
</evidence>
<evidence type="ECO:0000313" key="3">
    <source>
        <dbReference type="EMBL" id="KAH7021720.1"/>
    </source>
</evidence>
<accession>A0ABQ8FSE6</accession>
<keyword evidence="4" id="KW-1185">Reference proteome</keyword>
<evidence type="ECO:0000256" key="2">
    <source>
        <dbReference type="SAM" id="MobiDB-lite"/>
    </source>
</evidence>
<proteinExistence type="predicted"/>
<feature type="region of interest" description="Disordered" evidence="2">
    <location>
        <begin position="86"/>
        <end position="139"/>
    </location>
</feature>
<dbReference type="EMBL" id="JAGTJR010000064">
    <property type="protein sequence ID" value="KAH7021720.1"/>
    <property type="molecule type" value="Genomic_DNA"/>
</dbReference>
<dbReference type="Gene3D" id="2.40.50.40">
    <property type="match status" value="1"/>
</dbReference>